<accession>A0A1M4I9X8</accession>
<name>A0A1M4I9X8_9XANT</name>
<dbReference type="Pfam" id="PF00881">
    <property type="entry name" value="Nitroreductase"/>
    <property type="match status" value="1"/>
</dbReference>
<dbReference type="PANTHER" id="PTHR43745:SF2">
    <property type="entry name" value="NITROREDUCTASE MJ1384-RELATED"/>
    <property type="match status" value="1"/>
</dbReference>
<dbReference type="Gene3D" id="3.40.109.10">
    <property type="entry name" value="NADH Oxidase"/>
    <property type="match status" value="1"/>
</dbReference>
<evidence type="ECO:0000313" key="2">
    <source>
        <dbReference type="EMBL" id="SBV86321.1"/>
    </source>
</evidence>
<feature type="domain" description="Nitroreductase" evidence="1">
    <location>
        <begin position="126"/>
        <end position="315"/>
    </location>
</feature>
<dbReference type="CDD" id="cd02142">
    <property type="entry name" value="McbC_SagB-like_oxidoreductase"/>
    <property type="match status" value="1"/>
</dbReference>
<reference evidence="3" key="1">
    <citation type="submission" date="2016-07" db="EMBL/GenBank/DDBJ databases">
        <authorList>
            <person name="Florea S."/>
            <person name="Webb J.S."/>
            <person name="Jaromczyk J."/>
            <person name="Schardl C.L."/>
        </authorList>
    </citation>
    <scope>NUCLEOTIDE SEQUENCE [LARGE SCALE GENOMIC DNA]</scope>
</reference>
<sequence length="338" mass="38051">MQALGAISPTEWIEQAQLVGRDAESIRRLLEWGLLISDDESSASFRKSDDALRACHWWPAAAVAHWLSRWQGVDGVMAMESSGMISANDLRKKLGAPPPEVRATGHESDRIPLAKLDDDEFEKMLARRVTCRNYDRTRSLPNAIFVRMLQRVLMAQMLVRVQEDTAFLKKNVPSAGGLHPTEAYLLIRDVEGVAPGIYHYHPVDHALEPLTYPEPGLEEFARLALAGQHWFSNAHVLVLLAPRFDRTFWKYRRHAKAYRAVTLDVGHISQALYFSATELGLGAFVTSAINEIDIEKVLELDPMRQDAMAICGFGWRSESLMTTEFDPANGIWLGEEAR</sequence>
<dbReference type="NCBIfam" id="TIGR03605">
    <property type="entry name" value="antibiot_sagB"/>
    <property type="match status" value="1"/>
</dbReference>
<dbReference type="NCBIfam" id="TIGR04511">
    <property type="entry name" value="SagB_rel_DH_2"/>
    <property type="match status" value="1"/>
</dbReference>
<dbReference type="InterPro" id="IPR000415">
    <property type="entry name" value="Nitroreductase-like"/>
</dbReference>
<organism evidence="2 3">
    <name type="scientific">Xanthomonas graminis pv. graminis</name>
    <dbReference type="NCBI Taxonomy" id="134874"/>
    <lineage>
        <taxon>Bacteria</taxon>
        <taxon>Pseudomonadati</taxon>
        <taxon>Pseudomonadota</taxon>
        <taxon>Gammaproteobacteria</taxon>
        <taxon>Lysobacterales</taxon>
        <taxon>Lysobacteraceae</taxon>
        <taxon>Xanthomonas</taxon>
        <taxon>Xanthomonas translucens group</taxon>
        <taxon>Xanthomonas graminis</taxon>
    </lineage>
</organism>
<dbReference type="InterPro" id="IPR052544">
    <property type="entry name" value="Bacteriocin_Proc_Enz"/>
</dbReference>
<dbReference type="InterPro" id="IPR020051">
    <property type="entry name" value="SagB-type_dehydrogenase"/>
</dbReference>
<dbReference type="InterPro" id="IPR029479">
    <property type="entry name" value="Nitroreductase"/>
</dbReference>
<dbReference type="Proteomes" id="UP000184997">
    <property type="component" value="Unassembled WGS sequence"/>
</dbReference>
<dbReference type="GO" id="GO:0016491">
    <property type="term" value="F:oxidoreductase activity"/>
    <property type="evidence" value="ECO:0007669"/>
    <property type="project" value="InterPro"/>
</dbReference>
<evidence type="ECO:0000313" key="3">
    <source>
        <dbReference type="Proteomes" id="UP000184997"/>
    </source>
</evidence>
<dbReference type="SUPFAM" id="SSF55469">
    <property type="entry name" value="FMN-dependent nitroreductase-like"/>
    <property type="match status" value="1"/>
</dbReference>
<dbReference type="InterPro" id="IPR030965">
    <property type="entry name" value="SagB-rel_DH_2"/>
</dbReference>
<protein>
    <recommendedName>
        <fullName evidence="1">Nitroreductase domain-containing protein</fullName>
    </recommendedName>
</protein>
<dbReference type="AlphaFoldDB" id="A0A1M4I9X8"/>
<proteinExistence type="predicted"/>
<gene>
    <name evidence="2" type="ORF">XTGNCPPB3709_0216</name>
</gene>
<dbReference type="PANTHER" id="PTHR43745">
    <property type="entry name" value="NITROREDUCTASE MJ1384-RELATED"/>
    <property type="match status" value="1"/>
</dbReference>
<evidence type="ECO:0000259" key="1">
    <source>
        <dbReference type="Pfam" id="PF00881"/>
    </source>
</evidence>
<dbReference type="EMBL" id="FLUK01000027">
    <property type="protein sequence ID" value="SBV86321.1"/>
    <property type="molecule type" value="Genomic_DNA"/>
</dbReference>